<sequence>MPAPLKRRSSVLWLIVVASASLAPCIELRAQDNSNWPLAWAQWHNRTRDWGGIRTNLSDKGLDLGVLYTQDVAANPVGGLNQSLTYGARLEGMAKLDFDKIFGIKGSSLHYIMYQGLGQGLSQEVIGNDFGVTQIFSSDILAIANLSLQQKLYHDQIYISAGRLAVGDIFARDDTFAYYLNGALNSTPGQLLINQPTFTTYPFNIWGLAGTYTFPDNQYIGLGVYDASVDDLNNAENGFNFRFEPKGDVLMVGQVGVNPGKDDTSKYLPGHYQIGAFYNTSRVDVLGTTTETREGNWGAYAIARQMIYQEKDLQGLSLWGLVTIAPQQAINTQPFGVSGGLFYQGLLPNRDNDVTAGAFILGFYSDHLQGQSYELVFEATHRYQFADWSYLTLDFQYVVNPAGNDDIPDAWVFGTEFSVKF</sequence>
<dbReference type="InterPro" id="IPR038673">
    <property type="entry name" value="OprB_sf"/>
</dbReference>
<feature type="signal peptide" evidence="2">
    <location>
        <begin position="1"/>
        <end position="23"/>
    </location>
</feature>
<dbReference type="RefSeq" id="WP_093520860.1">
    <property type="nucleotide sequence ID" value="NZ_FOSK01000008.1"/>
</dbReference>
<gene>
    <name evidence="3" type="ORF">SAMN04488518_10873</name>
</gene>
<dbReference type="PANTHER" id="PTHR37944:SF1">
    <property type="entry name" value="PORIN B"/>
    <property type="match status" value="1"/>
</dbReference>
<evidence type="ECO:0000256" key="1">
    <source>
        <dbReference type="ARBA" id="ARBA00008769"/>
    </source>
</evidence>
<name>A0A1I4BNT3_9HYPH</name>
<dbReference type="EMBL" id="FOSK01000008">
    <property type="protein sequence ID" value="SFK70522.1"/>
    <property type="molecule type" value="Genomic_DNA"/>
</dbReference>
<feature type="chain" id="PRO_5044949339" evidence="2">
    <location>
        <begin position="24"/>
        <end position="421"/>
    </location>
</feature>
<dbReference type="Pfam" id="PF04966">
    <property type="entry name" value="OprB"/>
    <property type="match status" value="1"/>
</dbReference>
<organism evidence="3 4">
    <name type="scientific">Pseudovibrio ascidiaceicola</name>
    <dbReference type="NCBI Taxonomy" id="285279"/>
    <lineage>
        <taxon>Bacteria</taxon>
        <taxon>Pseudomonadati</taxon>
        <taxon>Pseudomonadota</taxon>
        <taxon>Alphaproteobacteria</taxon>
        <taxon>Hyphomicrobiales</taxon>
        <taxon>Stappiaceae</taxon>
        <taxon>Pseudovibrio</taxon>
    </lineage>
</organism>
<keyword evidence="2" id="KW-0732">Signal</keyword>
<proteinExistence type="inferred from homology"/>
<keyword evidence="4" id="KW-1185">Reference proteome</keyword>
<reference evidence="3 4" key="1">
    <citation type="submission" date="2016-10" db="EMBL/GenBank/DDBJ databases">
        <authorList>
            <person name="Varghese N."/>
            <person name="Submissions S."/>
        </authorList>
    </citation>
    <scope>NUCLEOTIDE SEQUENCE [LARGE SCALE GENOMIC DNA]</scope>
    <source>
        <strain evidence="3 4">DSM 16392</strain>
    </source>
</reference>
<dbReference type="PANTHER" id="PTHR37944">
    <property type="entry name" value="PORIN B"/>
    <property type="match status" value="1"/>
</dbReference>
<comment type="caution">
    <text evidence="3">The sequence shown here is derived from an EMBL/GenBank/DDBJ whole genome shotgun (WGS) entry which is preliminary data.</text>
</comment>
<dbReference type="Gene3D" id="2.40.160.180">
    <property type="entry name" value="Carbohydrate-selective porin OprB"/>
    <property type="match status" value="1"/>
</dbReference>
<evidence type="ECO:0000313" key="4">
    <source>
        <dbReference type="Proteomes" id="UP000199598"/>
    </source>
</evidence>
<comment type="similarity">
    <text evidence="1 2">Belongs to the OprB family.</text>
</comment>
<protein>
    <submittedName>
        <fullName evidence="3">Porin</fullName>
    </submittedName>
</protein>
<dbReference type="InterPro" id="IPR007049">
    <property type="entry name" value="Carb-sel_porin_OprB"/>
</dbReference>
<evidence type="ECO:0000256" key="2">
    <source>
        <dbReference type="RuleBase" id="RU363072"/>
    </source>
</evidence>
<dbReference type="InterPro" id="IPR052932">
    <property type="entry name" value="OprB_Porin"/>
</dbReference>
<evidence type="ECO:0000313" key="3">
    <source>
        <dbReference type="EMBL" id="SFK70522.1"/>
    </source>
</evidence>
<accession>A0A1I4BNT3</accession>
<dbReference type="Proteomes" id="UP000199598">
    <property type="component" value="Unassembled WGS sequence"/>
</dbReference>